<evidence type="ECO:0000256" key="1">
    <source>
        <dbReference type="SAM" id="MobiDB-lite"/>
    </source>
</evidence>
<evidence type="ECO:0000313" key="2">
    <source>
        <dbReference type="EMBL" id="KAG7568546.1"/>
    </source>
</evidence>
<evidence type="ECO:0000313" key="3">
    <source>
        <dbReference type="Proteomes" id="UP000694240"/>
    </source>
</evidence>
<feature type="region of interest" description="Disordered" evidence="1">
    <location>
        <begin position="60"/>
        <end position="91"/>
    </location>
</feature>
<dbReference type="CDD" id="cd14352">
    <property type="entry name" value="UBA_DCN1"/>
    <property type="match status" value="1"/>
</dbReference>
<accession>A0A8T2A6I6</accession>
<name>A0A8T2A6I6_9BRAS</name>
<sequence length="606" mass="67176">MTDPTEVNRICVETGASPEEALYYLEGYDWNLATAMESCRVKTLPSVKVKSSPEVSVNEQFTAADSSATPSTPPRSINYPSRSSNQIPPRKRIDSRQVLNPAKELSSELKQERIVLFQEVAPELPPQEVLSLLERFNWDVERAGDHYCNQRYSQRTSYDDDWDLPEIDQSSLQGFQEGHMPMIGVSNLEKFSKDETSTALAMDLMDHSAPPLPSLHLPSLSQFHASVGYQIGNFSSSGLMNVDVDEMGDLHDVPIMSSSQEQIQGSSCSAQNKEDHPPPYNLDRICSETGVCRDEALYYLESFDSDLATAIEACRSKTLPPLKVRSSPVVSVNEISAVPEWESPTARPLVMNSRRISNEMRIQPEQLPPKIEELSSGSNAAKIKDFCDIVGTHPDVAVAYLDRCKWHVQDAINYFMDEGELPTTGFSEDVTSNPPVPLIGLPSQSQFQASRSSSPSLMNIDPTRTEESLRDGSDESVTVANLPMVSSQVNNKLKGNAVEEDSCMETFHDPLTIQDRKSVGHEAAPTTITLTIYLTDGGSVIPVDIPFRSDQTVRDIRNAIDERTPDNDRDYYLQSVGGEDDCRDMNATVGKICKSGFTTLHQVLHD</sequence>
<keyword evidence="3" id="KW-1185">Reference proteome</keyword>
<comment type="caution">
    <text evidence="2">The sequence shown here is derived from an EMBL/GenBank/DDBJ whole genome shotgun (WGS) entry which is preliminary data.</text>
</comment>
<dbReference type="CDD" id="cd14273">
    <property type="entry name" value="UBA_TAP-C_like"/>
    <property type="match status" value="2"/>
</dbReference>
<organism evidence="2 3">
    <name type="scientific">Arabidopsis thaliana x Arabidopsis arenosa</name>
    <dbReference type="NCBI Taxonomy" id="1240361"/>
    <lineage>
        <taxon>Eukaryota</taxon>
        <taxon>Viridiplantae</taxon>
        <taxon>Streptophyta</taxon>
        <taxon>Embryophyta</taxon>
        <taxon>Tracheophyta</taxon>
        <taxon>Spermatophyta</taxon>
        <taxon>Magnoliopsida</taxon>
        <taxon>eudicotyledons</taxon>
        <taxon>Gunneridae</taxon>
        <taxon>Pentapetalae</taxon>
        <taxon>rosids</taxon>
        <taxon>malvids</taxon>
        <taxon>Brassicales</taxon>
        <taxon>Brassicaceae</taxon>
        <taxon>Camelineae</taxon>
        <taxon>Arabidopsis</taxon>
    </lineage>
</organism>
<feature type="region of interest" description="Disordered" evidence="1">
    <location>
        <begin position="258"/>
        <end position="280"/>
    </location>
</feature>
<feature type="compositionally biased region" description="Low complexity" evidence="1">
    <location>
        <begin position="443"/>
        <end position="456"/>
    </location>
</feature>
<dbReference type="Pfam" id="PF14555">
    <property type="entry name" value="UBA_4"/>
    <property type="match status" value="1"/>
</dbReference>
<feature type="region of interest" description="Disordered" evidence="1">
    <location>
        <begin position="442"/>
        <end position="474"/>
    </location>
</feature>
<feature type="compositionally biased region" description="Basic and acidic residues" evidence="1">
    <location>
        <begin position="463"/>
        <end position="473"/>
    </location>
</feature>
<feature type="compositionally biased region" description="Polar residues" evidence="1">
    <location>
        <begin position="258"/>
        <end position="271"/>
    </location>
</feature>
<proteinExistence type="predicted"/>
<dbReference type="Proteomes" id="UP000694240">
    <property type="component" value="Chromosome 9"/>
</dbReference>
<gene>
    <name evidence="2" type="ORF">ISN45_Aa04g013670</name>
</gene>
<protein>
    <submittedName>
        <fullName evidence="2">UBA-like superfamily</fullName>
    </submittedName>
</protein>
<reference evidence="2 3" key="1">
    <citation type="submission" date="2020-12" db="EMBL/GenBank/DDBJ databases">
        <title>Concerted genomic and epigenomic changes stabilize Arabidopsis allopolyploids.</title>
        <authorList>
            <person name="Chen Z."/>
        </authorList>
    </citation>
    <scope>NUCLEOTIDE SEQUENCE [LARGE SCALE GENOMIC DNA]</scope>
    <source>
        <strain evidence="2">Allo738</strain>
        <tissue evidence="2">Leaf</tissue>
    </source>
</reference>
<feature type="compositionally biased region" description="Polar residues" evidence="1">
    <location>
        <begin position="60"/>
        <end position="87"/>
    </location>
</feature>
<dbReference type="AlphaFoldDB" id="A0A8T2A6I6"/>
<dbReference type="EMBL" id="JAEFBK010000009">
    <property type="protein sequence ID" value="KAG7568546.1"/>
    <property type="molecule type" value="Genomic_DNA"/>
</dbReference>